<keyword evidence="1" id="KW-0812">Transmembrane</keyword>
<evidence type="ECO:0000313" key="4">
    <source>
        <dbReference type="Proteomes" id="UP000786989"/>
    </source>
</evidence>
<gene>
    <name evidence="3" type="ORF">K8U77_07370</name>
</gene>
<feature type="non-terminal residue" evidence="3">
    <location>
        <position position="1"/>
    </location>
</feature>
<dbReference type="EMBL" id="DYWI01000134">
    <property type="protein sequence ID" value="HJF65913.1"/>
    <property type="molecule type" value="Genomic_DNA"/>
</dbReference>
<keyword evidence="1" id="KW-0472">Membrane</keyword>
<dbReference type="AlphaFoldDB" id="A0A9D3A1N3"/>
<sequence length="222" mass="23939">YPPRAYRFAASKKASMTTRFCSLDSGKCGGRTYPDVQSLLLLSNLFEVSVDSLIKGDVEEMKSVITEEAKRLNKLGVVMVVCGAGSAIWAVATTLLDLSLPVILVPTVALFIPAAIAAGMAEKIKHDNQLFTYKAIEAFMQGADPDVLREENQKAGRAWWGKLVAETAVAIVLGFCCGWGLLSIIQSSGRLGLWAVGLQVAWFAHPIKPPTHLLTFSTHSCA</sequence>
<dbReference type="InterPro" id="IPR001387">
    <property type="entry name" value="Cro/C1-type_HTH"/>
</dbReference>
<protein>
    <recommendedName>
        <fullName evidence="2">HTH cro/C1-type domain-containing protein</fullName>
    </recommendedName>
</protein>
<feature type="transmembrane region" description="Helical" evidence="1">
    <location>
        <begin position="72"/>
        <end position="92"/>
    </location>
</feature>
<evidence type="ECO:0000259" key="2">
    <source>
        <dbReference type="PROSITE" id="PS50943"/>
    </source>
</evidence>
<reference evidence="3" key="2">
    <citation type="submission" date="2021-09" db="EMBL/GenBank/DDBJ databases">
        <authorList>
            <person name="Gilroy R."/>
        </authorList>
    </citation>
    <scope>NUCLEOTIDE SEQUENCE</scope>
    <source>
        <strain evidence="3">ChiGjej6B6-11269</strain>
    </source>
</reference>
<feature type="transmembrane region" description="Helical" evidence="1">
    <location>
        <begin position="98"/>
        <end position="121"/>
    </location>
</feature>
<proteinExistence type="predicted"/>
<name>A0A9D3A1N3_9ACTN</name>
<feature type="transmembrane region" description="Helical" evidence="1">
    <location>
        <begin position="163"/>
        <end position="185"/>
    </location>
</feature>
<dbReference type="PROSITE" id="PS50943">
    <property type="entry name" value="HTH_CROC1"/>
    <property type="match status" value="1"/>
</dbReference>
<evidence type="ECO:0000256" key="1">
    <source>
        <dbReference type="SAM" id="Phobius"/>
    </source>
</evidence>
<accession>A0A9D3A1N3</accession>
<keyword evidence="1" id="KW-1133">Transmembrane helix</keyword>
<comment type="caution">
    <text evidence="3">The sequence shown here is derived from an EMBL/GenBank/DDBJ whole genome shotgun (WGS) entry which is preliminary data.</text>
</comment>
<organism evidence="3 4">
    <name type="scientific">Slackia equolifaciens</name>
    <dbReference type="NCBI Taxonomy" id="498718"/>
    <lineage>
        <taxon>Bacteria</taxon>
        <taxon>Bacillati</taxon>
        <taxon>Actinomycetota</taxon>
        <taxon>Coriobacteriia</taxon>
        <taxon>Eggerthellales</taxon>
        <taxon>Eggerthellaceae</taxon>
        <taxon>Slackia</taxon>
    </lineage>
</organism>
<evidence type="ECO:0000313" key="3">
    <source>
        <dbReference type="EMBL" id="HJF65913.1"/>
    </source>
</evidence>
<reference evidence="3" key="1">
    <citation type="journal article" date="2021" name="PeerJ">
        <title>Extensive microbial diversity within the chicken gut microbiome revealed by metagenomics and culture.</title>
        <authorList>
            <person name="Gilroy R."/>
            <person name="Ravi A."/>
            <person name="Getino M."/>
            <person name="Pursley I."/>
            <person name="Horton D.L."/>
            <person name="Alikhan N.F."/>
            <person name="Baker D."/>
            <person name="Gharbi K."/>
            <person name="Hall N."/>
            <person name="Watson M."/>
            <person name="Adriaenssens E.M."/>
            <person name="Foster-Nyarko E."/>
            <person name="Jarju S."/>
            <person name="Secka A."/>
            <person name="Antonio M."/>
            <person name="Oren A."/>
            <person name="Chaudhuri R.R."/>
            <person name="La Ragione R."/>
            <person name="Hildebrand F."/>
            <person name="Pallen M.J."/>
        </authorList>
    </citation>
    <scope>NUCLEOTIDE SEQUENCE</scope>
    <source>
        <strain evidence="3">ChiGjej6B6-11269</strain>
    </source>
</reference>
<feature type="domain" description="HTH cro/C1-type" evidence="2">
    <location>
        <begin position="30"/>
        <end position="53"/>
    </location>
</feature>
<dbReference type="Proteomes" id="UP000786989">
    <property type="component" value="Unassembled WGS sequence"/>
</dbReference>